<dbReference type="InterPro" id="IPR051171">
    <property type="entry name" value="CaCA"/>
</dbReference>
<dbReference type="SUPFAM" id="SSF141072">
    <property type="entry name" value="CalX-like"/>
    <property type="match status" value="6"/>
</dbReference>
<evidence type="ECO:0000256" key="4">
    <source>
        <dbReference type="ARBA" id="ARBA00023065"/>
    </source>
</evidence>
<dbReference type="Pfam" id="PF03160">
    <property type="entry name" value="Calx-beta"/>
    <property type="match status" value="2"/>
</dbReference>
<evidence type="ECO:0000313" key="7">
    <source>
        <dbReference type="Proteomes" id="UP000309594"/>
    </source>
</evidence>
<evidence type="ECO:0000256" key="3">
    <source>
        <dbReference type="ARBA" id="ARBA00022837"/>
    </source>
</evidence>
<dbReference type="EMBL" id="SWDX01000028">
    <property type="protein sequence ID" value="TKC54799.1"/>
    <property type="molecule type" value="Genomic_DNA"/>
</dbReference>
<comment type="caution">
    <text evidence="6">The sequence shown here is derived from an EMBL/GenBank/DDBJ whole genome shotgun (WGS) entry which is preliminary data.</text>
</comment>
<dbReference type="RefSeq" id="WP_205945942.1">
    <property type="nucleotide sequence ID" value="NZ_SWDX01000028.1"/>
</dbReference>
<evidence type="ECO:0000313" key="6">
    <source>
        <dbReference type="EMBL" id="TKC54799.1"/>
    </source>
</evidence>
<dbReference type="Gene3D" id="2.60.40.2030">
    <property type="match status" value="6"/>
</dbReference>
<feature type="domain" description="Calx-beta" evidence="5">
    <location>
        <begin position="1"/>
        <end position="97"/>
    </location>
</feature>
<keyword evidence="2" id="KW-0677">Repeat</keyword>
<feature type="domain" description="Calx-beta" evidence="5">
    <location>
        <begin position="225"/>
        <end position="325"/>
    </location>
</feature>
<dbReference type="GO" id="GO:0007154">
    <property type="term" value="P:cell communication"/>
    <property type="evidence" value="ECO:0007669"/>
    <property type="project" value="InterPro"/>
</dbReference>
<name>A0A4U1FWD4_9SPHI</name>
<dbReference type="GO" id="GO:0030001">
    <property type="term" value="P:metal ion transport"/>
    <property type="evidence" value="ECO:0007669"/>
    <property type="project" value="TreeGrafter"/>
</dbReference>
<proteinExistence type="predicted"/>
<organism evidence="6 7">
    <name type="scientific">Pedobacter hiemivivus</name>
    <dbReference type="NCBI Taxonomy" id="2530454"/>
    <lineage>
        <taxon>Bacteria</taxon>
        <taxon>Pseudomonadati</taxon>
        <taxon>Bacteroidota</taxon>
        <taxon>Sphingobacteriia</taxon>
        <taxon>Sphingobacteriales</taxon>
        <taxon>Sphingobacteriaceae</taxon>
        <taxon>Pedobacter</taxon>
    </lineage>
</organism>
<evidence type="ECO:0000256" key="2">
    <source>
        <dbReference type="ARBA" id="ARBA00022737"/>
    </source>
</evidence>
<dbReference type="SMART" id="SM00237">
    <property type="entry name" value="Calx_beta"/>
    <property type="match status" value="6"/>
</dbReference>
<feature type="domain" description="Calx-beta" evidence="5">
    <location>
        <begin position="565"/>
        <end position="666"/>
    </location>
</feature>
<feature type="domain" description="Calx-beta" evidence="5">
    <location>
        <begin position="338"/>
        <end position="438"/>
    </location>
</feature>
<evidence type="ECO:0000259" key="5">
    <source>
        <dbReference type="SMART" id="SM00237"/>
    </source>
</evidence>
<dbReference type="GO" id="GO:0016020">
    <property type="term" value="C:membrane"/>
    <property type="evidence" value="ECO:0007669"/>
    <property type="project" value="InterPro"/>
</dbReference>
<keyword evidence="1" id="KW-0732">Signal</keyword>
<dbReference type="InterPro" id="IPR003644">
    <property type="entry name" value="Calx_beta"/>
</dbReference>
<dbReference type="Proteomes" id="UP000309594">
    <property type="component" value="Unassembled WGS sequence"/>
</dbReference>
<gene>
    <name evidence="6" type="ORF">FBD94_25835</name>
</gene>
<feature type="non-terminal residue" evidence="6">
    <location>
        <position position="670"/>
    </location>
</feature>
<sequence length="670" mass="66504">IIDNDAASVSISTAATVSEAAGTATFTVTLTGNVQESFTVNYATSDGGAIAPGDYANATGSVIFPAGSISGATRTFTALIQNDNLVETGETFSAALTGITGFVTINTAAATTTIVDNDVASVSISVPATVNENGGTATFTVTLTGSIQEAVTVSYATANGSASAPGDYLARTGAVTFPAGSANGAVQTFTVDLVDDTFAEPNESFGASLTGITGLATISSTATSAMTAINDNDVASLSISTDATVNESAGTATFTVTLTGGIQDAFTVDYATANGTAIAPGDYTITTGTVNFPSGSVSGTTRTFTVPIQDDNLRESGETFSATLSNITGLATIATATATTTITDNDAASVAITTDPTVNEAAGTATFTVTLTGNVQQAFTVNYATVNGSAFQPNDYTATSGTITFPAGSVNGATKTFTVPIFNDQLAEGDEMFSATLSGITGGLVTIGTATAPTTIIDNDVASVSISTVPTVNEAAGTATFMVTLSGGAQDVVTVNYSTSNGSAVQPNDYTATSGTISFPAGSVNGTVSSFTVPIVNDQFREGDETFSATLSGTVGLATIATASATTTIIDNDAASVSLSTPLTVNEAAGTATFTVTLTGNVQEAFTVDYATANGTAESPGDYTAITAGTVSFPAGSASGAFQTFTVAINDDNLVESGETFSASLTGITG</sequence>
<dbReference type="AlphaFoldDB" id="A0A4U1FWD4"/>
<feature type="domain" description="Calx-beta" evidence="5">
    <location>
        <begin position="110"/>
        <end position="210"/>
    </location>
</feature>
<feature type="non-terminal residue" evidence="6">
    <location>
        <position position="1"/>
    </location>
</feature>
<keyword evidence="4" id="KW-0813">Transport</keyword>
<keyword evidence="3" id="KW-0106">Calcium</keyword>
<keyword evidence="4" id="KW-0406">Ion transport</keyword>
<reference evidence="6 7" key="1">
    <citation type="submission" date="2019-04" db="EMBL/GenBank/DDBJ databases">
        <title>Pedobacter sp. RP-1-16 sp. nov., isolated from Arctic soil.</title>
        <authorList>
            <person name="Dahal R.H."/>
            <person name="Kim D.-U."/>
        </authorList>
    </citation>
    <scope>NUCLEOTIDE SEQUENCE [LARGE SCALE GENOMIC DNA]</scope>
    <source>
        <strain evidence="6 7">RP-1-16</strain>
    </source>
</reference>
<dbReference type="PANTHER" id="PTHR11878:SF65">
    <property type="entry name" value="NA_CA-EXCHANGE PROTEIN, ISOFORM G"/>
    <property type="match status" value="1"/>
</dbReference>
<accession>A0A4U1FWD4</accession>
<protein>
    <submittedName>
        <fullName evidence="6">Aggregation factor core protein MAFp3, isoform C</fullName>
    </submittedName>
</protein>
<feature type="domain" description="Calx-beta" evidence="5">
    <location>
        <begin position="452"/>
        <end position="552"/>
    </location>
</feature>
<dbReference type="PANTHER" id="PTHR11878">
    <property type="entry name" value="SODIUM/CALCIUM EXCHANGER"/>
    <property type="match status" value="1"/>
</dbReference>
<evidence type="ECO:0000256" key="1">
    <source>
        <dbReference type="ARBA" id="ARBA00022729"/>
    </source>
</evidence>
<dbReference type="InterPro" id="IPR038081">
    <property type="entry name" value="CalX-like_sf"/>
</dbReference>